<reference evidence="2 3" key="1">
    <citation type="submission" date="2024-11" db="EMBL/GenBank/DDBJ databases">
        <title>Chromosome-level genome assembly of the freshwater bivalve Anodonta woodiana.</title>
        <authorList>
            <person name="Chen X."/>
        </authorList>
    </citation>
    <scope>NUCLEOTIDE SEQUENCE [LARGE SCALE GENOMIC DNA]</scope>
    <source>
        <strain evidence="2">MN2024</strain>
        <tissue evidence="2">Gills</tissue>
    </source>
</reference>
<dbReference type="PROSITE" id="PS50011">
    <property type="entry name" value="PROTEIN_KINASE_DOM"/>
    <property type="match status" value="1"/>
</dbReference>
<dbReference type="InterPro" id="IPR011009">
    <property type="entry name" value="Kinase-like_dom_sf"/>
</dbReference>
<dbReference type="Gene3D" id="1.10.510.10">
    <property type="entry name" value="Transferase(Phosphotransferase) domain 1"/>
    <property type="match status" value="1"/>
</dbReference>
<organism evidence="2 3">
    <name type="scientific">Sinanodonta woodiana</name>
    <name type="common">Chinese pond mussel</name>
    <name type="synonym">Anodonta woodiana</name>
    <dbReference type="NCBI Taxonomy" id="1069815"/>
    <lineage>
        <taxon>Eukaryota</taxon>
        <taxon>Metazoa</taxon>
        <taxon>Spiralia</taxon>
        <taxon>Lophotrochozoa</taxon>
        <taxon>Mollusca</taxon>
        <taxon>Bivalvia</taxon>
        <taxon>Autobranchia</taxon>
        <taxon>Heteroconchia</taxon>
        <taxon>Palaeoheterodonta</taxon>
        <taxon>Unionida</taxon>
        <taxon>Unionoidea</taxon>
        <taxon>Unionidae</taxon>
        <taxon>Unioninae</taxon>
        <taxon>Sinanodonta</taxon>
    </lineage>
</organism>
<evidence type="ECO:0000259" key="1">
    <source>
        <dbReference type="PROSITE" id="PS50011"/>
    </source>
</evidence>
<dbReference type="SUPFAM" id="SSF56112">
    <property type="entry name" value="Protein kinase-like (PK-like)"/>
    <property type="match status" value="1"/>
</dbReference>
<evidence type="ECO:0000313" key="3">
    <source>
        <dbReference type="Proteomes" id="UP001634394"/>
    </source>
</evidence>
<sequence>MMEMNNLIDMKINGDGSNLLTSQERSAFLATMITTSESYIKTGVKVEQDAKTKNDLSSVLYKIRNEIKDPLRRLQTIHMIYGERNVVAFKELESGQILSKTDAFHLYNVKGIFEGKAVTLRMINPHLSVYYMKEIENIRAMDHVNFATHVAMVSTLPEFMETSHSNDDWLRLLTEPCVGDLETYVLSHRNEIGSVAGESAKETFIHIAYGISNGLEYIHSKGFVHGQLQLSAVLLCTHMVPKLCDLNVLPYYKDRSYEECIYHTAPEVINDGTYGPEADVYSYGILLWELWYGRHTKRCEDLNELDVCSGGRPILEDKRPPQHLEELITMCWDGQVNRRPTADVRVNRLKPNQII</sequence>
<dbReference type="PANTHER" id="PTHR26392:SF92">
    <property type="entry name" value="PROTEIN KINASE DOMAIN-CONTAINING PROTEIN"/>
    <property type="match status" value="1"/>
</dbReference>
<dbReference type="Proteomes" id="UP001634394">
    <property type="component" value="Unassembled WGS sequence"/>
</dbReference>
<dbReference type="InterPro" id="IPR001245">
    <property type="entry name" value="Ser-Thr/Tyr_kinase_cat_dom"/>
</dbReference>
<gene>
    <name evidence="2" type="ORF">ACJMK2_036965</name>
</gene>
<protein>
    <recommendedName>
        <fullName evidence="1">Protein kinase domain-containing protein</fullName>
    </recommendedName>
</protein>
<comment type="caution">
    <text evidence="2">The sequence shown here is derived from an EMBL/GenBank/DDBJ whole genome shotgun (WGS) entry which is preliminary data.</text>
</comment>
<evidence type="ECO:0000313" key="2">
    <source>
        <dbReference type="EMBL" id="KAL3873886.1"/>
    </source>
</evidence>
<keyword evidence="3" id="KW-1185">Reference proteome</keyword>
<name>A0ABD3WK33_SINWO</name>
<proteinExistence type="predicted"/>
<dbReference type="Pfam" id="PF07714">
    <property type="entry name" value="PK_Tyr_Ser-Thr"/>
    <property type="match status" value="1"/>
</dbReference>
<dbReference type="EMBL" id="JBJQND010000006">
    <property type="protein sequence ID" value="KAL3873886.1"/>
    <property type="molecule type" value="Genomic_DNA"/>
</dbReference>
<dbReference type="PANTHER" id="PTHR26392">
    <property type="entry name" value="MITOGEN-ACTIVATED PROTEIN KINASE KINASE KINASE 7-RELATED"/>
    <property type="match status" value="1"/>
</dbReference>
<accession>A0ABD3WK33</accession>
<dbReference type="AlphaFoldDB" id="A0ABD3WK33"/>
<feature type="domain" description="Protein kinase" evidence="1">
    <location>
        <begin position="86"/>
        <end position="355"/>
    </location>
</feature>
<dbReference type="InterPro" id="IPR000719">
    <property type="entry name" value="Prot_kinase_dom"/>
</dbReference>